<keyword evidence="4 13" id="KW-0808">Transferase</keyword>
<evidence type="ECO:0000256" key="9">
    <source>
        <dbReference type="ARBA" id="ARBA00022842"/>
    </source>
</evidence>
<dbReference type="EC" id="2.7.1.40" evidence="3 12"/>
<evidence type="ECO:0000313" key="17">
    <source>
        <dbReference type="Proteomes" id="UP000183085"/>
    </source>
</evidence>
<keyword evidence="11 16" id="KW-0670">Pyruvate</keyword>
<name>A0A1J5E0I3_9BACT</name>
<dbReference type="InterPro" id="IPR001697">
    <property type="entry name" value="Pyr_Knase"/>
</dbReference>
<evidence type="ECO:0000256" key="2">
    <source>
        <dbReference type="ARBA" id="ARBA00008663"/>
    </source>
</evidence>
<reference evidence="16 17" key="1">
    <citation type="journal article" date="2016" name="Environ. Microbiol.">
        <title>Genomic resolution of a cold subsurface aquifer community provides metabolic insights for novel microbes adapted to high CO concentrations.</title>
        <authorList>
            <person name="Probst A.J."/>
            <person name="Castelle C.J."/>
            <person name="Singh A."/>
            <person name="Brown C.T."/>
            <person name="Anantharaman K."/>
            <person name="Sharon I."/>
            <person name="Hug L.A."/>
            <person name="Burstein D."/>
            <person name="Emerson J.B."/>
            <person name="Thomas B.C."/>
            <person name="Banfield J.F."/>
        </authorList>
    </citation>
    <scope>NUCLEOTIDE SEQUENCE [LARGE SCALE GENOMIC DNA]</scope>
    <source>
        <strain evidence="16">CG2_30_40_21</strain>
    </source>
</reference>
<comment type="pathway">
    <text evidence="1 13">Carbohydrate degradation; glycolysis; pyruvate from D-glyceraldehyde 3-phosphate: step 5/5.</text>
</comment>
<dbReference type="UniPathway" id="UPA00109">
    <property type="reaction ID" value="UER00188"/>
</dbReference>
<keyword evidence="8" id="KW-0067">ATP-binding</keyword>
<evidence type="ECO:0000256" key="8">
    <source>
        <dbReference type="ARBA" id="ARBA00022840"/>
    </source>
</evidence>
<comment type="similarity">
    <text evidence="2 13">Belongs to the pyruvate kinase family.</text>
</comment>
<organism evidence="16 17">
    <name type="scientific">Candidatus Desantisbacteria bacterium CG2_30_40_21</name>
    <dbReference type="NCBI Taxonomy" id="1817895"/>
    <lineage>
        <taxon>Bacteria</taxon>
        <taxon>Candidatus Desantisiibacteriota</taxon>
    </lineage>
</organism>
<evidence type="ECO:0000256" key="13">
    <source>
        <dbReference type="RuleBase" id="RU000504"/>
    </source>
</evidence>
<dbReference type="PANTHER" id="PTHR11817">
    <property type="entry name" value="PYRUVATE KINASE"/>
    <property type="match status" value="1"/>
</dbReference>
<evidence type="ECO:0000256" key="3">
    <source>
        <dbReference type="ARBA" id="ARBA00012142"/>
    </source>
</evidence>
<dbReference type="GO" id="GO:0000287">
    <property type="term" value="F:magnesium ion binding"/>
    <property type="evidence" value="ECO:0007669"/>
    <property type="project" value="UniProtKB-UniRule"/>
</dbReference>
<keyword evidence="9 13" id="KW-0460">Magnesium</keyword>
<dbReference type="InterPro" id="IPR015813">
    <property type="entry name" value="Pyrv/PenolPyrv_kinase-like_dom"/>
</dbReference>
<dbReference type="NCBIfam" id="TIGR01064">
    <property type="entry name" value="pyruv_kin"/>
    <property type="match status" value="1"/>
</dbReference>
<feature type="domain" description="Pyruvate kinase C-terminal" evidence="15">
    <location>
        <begin position="353"/>
        <end position="466"/>
    </location>
</feature>
<evidence type="ECO:0000259" key="14">
    <source>
        <dbReference type="Pfam" id="PF00224"/>
    </source>
</evidence>
<evidence type="ECO:0000256" key="7">
    <source>
        <dbReference type="ARBA" id="ARBA00022777"/>
    </source>
</evidence>
<keyword evidence="6" id="KW-0547">Nucleotide-binding</keyword>
<evidence type="ECO:0000259" key="15">
    <source>
        <dbReference type="Pfam" id="PF02887"/>
    </source>
</evidence>
<dbReference type="SUPFAM" id="SSF50800">
    <property type="entry name" value="PK beta-barrel domain-like"/>
    <property type="match status" value="1"/>
</dbReference>
<dbReference type="GO" id="GO:0005524">
    <property type="term" value="F:ATP binding"/>
    <property type="evidence" value="ECO:0007669"/>
    <property type="project" value="UniProtKB-KW"/>
</dbReference>
<dbReference type="Proteomes" id="UP000183085">
    <property type="component" value="Unassembled WGS sequence"/>
</dbReference>
<comment type="catalytic activity">
    <reaction evidence="13">
        <text>pyruvate + ATP = phosphoenolpyruvate + ADP + H(+)</text>
        <dbReference type="Rhea" id="RHEA:18157"/>
        <dbReference type="ChEBI" id="CHEBI:15361"/>
        <dbReference type="ChEBI" id="CHEBI:15378"/>
        <dbReference type="ChEBI" id="CHEBI:30616"/>
        <dbReference type="ChEBI" id="CHEBI:58702"/>
        <dbReference type="ChEBI" id="CHEBI:456216"/>
        <dbReference type="EC" id="2.7.1.40"/>
    </reaction>
</comment>
<evidence type="ECO:0000256" key="12">
    <source>
        <dbReference type="NCBIfam" id="TIGR01064"/>
    </source>
</evidence>
<evidence type="ECO:0000256" key="6">
    <source>
        <dbReference type="ARBA" id="ARBA00022741"/>
    </source>
</evidence>
<dbReference type="NCBIfam" id="NF004491">
    <property type="entry name" value="PRK05826.1"/>
    <property type="match status" value="1"/>
</dbReference>
<dbReference type="GO" id="GO:0004743">
    <property type="term" value="F:pyruvate kinase activity"/>
    <property type="evidence" value="ECO:0007669"/>
    <property type="project" value="UniProtKB-UniRule"/>
</dbReference>
<proteinExistence type="inferred from homology"/>
<keyword evidence="7 13" id="KW-0418">Kinase</keyword>
<gene>
    <name evidence="16" type="ORF">AUJ95_09000</name>
</gene>
<dbReference type="Gene3D" id="3.40.1380.20">
    <property type="entry name" value="Pyruvate kinase, C-terminal domain"/>
    <property type="match status" value="1"/>
</dbReference>
<protein>
    <recommendedName>
        <fullName evidence="3 12">Pyruvate kinase</fullName>
        <ecNumber evidence="3 12">2.7.1.40</ecNumber>
    </recommendedName>
</protein>
<evidence type="ECO:0000256" key="5">
    <source>
        <dbReference type="ARBA" id="ARBA00022723"/>
    </source>
</evidence>
<dbReference type="STRING" id="1817895.AUJ95_09000"/>
<dbReference type="Pfam" id="PF00224">
    <property type="entry name" value="PK"/>
    <property type="match status" value="1"/>
</dbReference>
<keyword evidence="10 13" id="KW-0324">Glycolysis</keyword>
<dbReference type="SUPFAM" id="SSF51621">
    <property type="entry name" value="Phosphoenolpyruvate/pyruvate domain"/>
    <property type="match status" value="1"/>
</dbReference>
<dbReference type="SUPFAM" id="SSF52935">
    <property type="entry name" value="PK C-terminal domain-like"/>
    <property type="match status" value="1"/>
</dbReference>
<evidence type="ECO:0000256" key="10">
    <source>
        <dbReference type="ARBA" id="ARBA00023152"/>
    </source>
</evidence>
<evidence type="ECO:0000256" key="4">
    <source>
        <dbReference type="ARBA" id="ARBA00022679"/>
    </source>
</evidence>
<evidence type="ECO:0000256" key="11">
    <source>
        <dbReference type="ARBA" id="ARBA00023317"/>
    </source>
</evidence>
<dbReference type="InterPro" id="IPR011037">
    <property type="entry name" value="Pyrv_Knase-like_insert_dom_sf"/>
</dbReference>
<dbReference type="Pfam" id="PF02887">
    <property type="entry name" value="PK_C"/>
    <property type="match status" value="1"/>
</dbReference>
<dbReference type="InterPro" id="IPR036918">
    <property type="entry name" value="Pyrv_Knase_C_sf"/>
</dbReference>
<dbReference type="Gene3D" id="2.40.33.10">
    <property type="entry name" value="PK beta-barrel domain-like"/>
    <property type="match status" value="1"/>
</dbReference>
<sequence>MKKAKIICTIGPSINQPLILKEMVDAGMDIVKLNLSNGSHSEYQEIIKHIRDISKETGKHIGIIQEISGPRVRVGQLPSPITLKEDFVFTLTTDEKATGDNIIPITYPNLPKEMHPGELICFSKGQVSLKVIRTAMSEIICKVIRGGEIQSNEVMNLPMTKLKLHSLTDKDEEDIVFGIKTGADMISLGIHAAKDIHAVRLFLKKNRADIPLIARIERAESINHLDEIIKASDGIMIIRGELGVEIPIEKLPLIQKGIIAQASLLGKPVIIASGILNSMLENPHPFMGEVTDIANAVFDLTDAFMLSEETDIGKYPIECIKTIIKIIKEAEASMEYEGILRDRSELRKISSQDALSHAVCQIAIDLHVAAIISYTWTGASIQQIIKYRPKAPIIALSPNQSVLRQMALYWNVLAMESDELKNMDEIMNEGIETAKKSGLFRSGDRVIVAGSLPVNSIESTNFLQVIMV</sequence>
<dbReference type="PRINTS" id="PR01050">
    <property type="entry name" value="PYRUVTKNASE"/>
</dbReference>
<dbReference type="InterPro" id="IPR015806">
    <property type="entry name" value="Pyrv_Knase_insert_dom_sf"/>
</dbReference>
<keyword evidence="5" id="KW-0479">Metal-binding</keyword>
<comment type="caution">
    <text evidence="16">The sequence shown here is derived from an EMBL/GenBank/DDBJ whole genome shotgun (WGS) entry which is preliminary data.</text>
</comment>
<dbReference type="InterPro" id="IPR015795">
    <property type="entry name" value="Pyrv_Knase_C"/>
</dbReference>
<dbReference type="InterPro" id="IPR040442">
    <property type="entry name" value="Pyrv_kinase-like_dom_sf"/>
</dbReference>
<feature type="domain" description="Pyruvate kinase barrel" evidence="14">
    <location>
        <begin position="1"/>
        <end position="320"/>
    </location>
</feature>
<evidence type="ECO:0000313" key="16">
    <source>
        <dbReference type="EMBL" id="OIP36822.1"/>
    </source>
</evidence>
<dbReference type="InterPro" id="IPR015793">
    <property type="entry name" value="Pyrv_Knase_brl"/>
</dbReference>
<accession>A0A1J5E0I3</accession>
<dbReference type="EMBL" id="MNYI01000232">
    <property type="protein sequence ID" value="OIP36822.1"/>
    <property type="molecule type" value="Genomic_DNA"/>
</dbReference>
<dbReference type="Gene3D" id="3.20.20.60">
    <property type="entry name" value="Phosphoenolpyruvate-binding domains"/>
    <property type="match status" value="1"/>
</dbReference>
<evidence type="ECO:0000256" key="1">
    <source>
        <dbReference type="ARBA" id="ARBA00004997"/>
    </source>
</evidence>
<dbReference type="GO" id="GO:0016301">
    <property type="term" value="F:kinase activity"/>
    <property type="evidence" value="ECO:0007669"/>
    <property type="project" value="UniProtKB-KW"/>
</dbReference>
<dbReference type="AlphaFoldDB" id="A0A1J5E0I3"/>
<dbReference type="GO" id="GO:0030955">
    <property type="term" value="F:potassium ion binding"/>
    <property type="evidence" value="ECO:0007669"/>
    <property type="project" value="UniProtKB-UniRule"/>
</dbReference>